<sequence>MNHLKPHMTQGDREIEILCPAEDEIELDTCAVVQPLLPPSSLARRNLERVESSCFVGVVQCLVENGIKIGTLHFAVNGMLPHTMTINGKTGKLARKTNS</sequence>
<proteinExistence type="predicted"/>
<accession>A0AAV4XJF6</accession>
<reference evidence="1 2" key="1">
    <citation type="submission" date="2021-06" db="EMBL/GenBank/DDBJ databases">
        <title>Caerostris extrusa draft genome.</title>
        <authorList>
            <person name="Kono N."/>
            <person name="Arakawa K."/>
        </authorList>
    </citation>
    <scope>NUCLEOTIDE SEQUENCE [LARGE SCALE GENOMIC DNA]</scope>
</reference>
<protein>
    <submittedName>
        <fullName evidence="1">Uncharacterized protein</fullName>
    </submittedName>
</protein>
<keyword evidence="2" id="KW-1185">Reference proteome</keyword>
<evidence type="ECO:0000313" key="2">
    <source>
        <dbReference type="Proteomes" id="UP001054945"/>
    </source>
</evidence>
<gene>
    <name evidence="1" type="ORF">CEXT_334411</name>
</gene>
<name>A0AAV4XJF6_CAEEX</name>
<dbReference type="EMBL" id="BPLR01000506">
    <property type="protein sequence ID" value="GIY95331.1"/>
    <property type="molecule type" value="Genomic_DNA"/>
</dbReference>
<evidence type="ECO:0000313" key="1">
    <source>
        <dbReference type="EMBL" id="GIY95331.1"/>
    </source>
</evidence>
<dbReference type="Proteomes" id="UP001054945">
    <property type="component" value="Unassembled WGS sequence"/>
</dbReference>
<organism evidence="1 2">
    <name type="scientific">Caerostris extrusa</name>
    <name type="common">Bark spider</name>
    <name type="synonym">Caerostris bankana</name>
    <dbReference type="NCBI Taxonomy" id="172846"/>
    <lineage>
        <taxon>Eukaryota</taxon>
        <taxon>Metazoa</taxon>
        <taxon>Ecdysozoa</taxon>
        <taxon>Arthropoda</taxon>
        <taxon>Chelicerata</taxon>
        <taxon>Arachnida</taxon>
        <taxon>Araneae</taxon>
        <taxon>Araneomorphae</taxon>
        <taxon>Entelegynae</taxon>
        <taxon>Araneoidea</taxon>
        <taxon>Araneidae</taxon>
        <taxon>Caerostris</taxon>
    </lineage>
</organism>
<dbReference type="AlphaFoldDB" id="A0AAV4XJF6"/>
<comment type="caution">
    <text evidence="1">The sequence shown here is derived from an EMBL/GenBank/DDBJ whole genome shotgun (WGS) entry which is preliminary data.</text>
</comment>